<comment type="similarity">
    <text evidence="2">Belongs to the nucleobase:cation symporter-2 (NCS2) (TC 2.A.40) family.</text>
</comment>
<evidence type="ECO:0000256" key="2">
    <source>
        <dbReference type="ARBA" id="ARBA00008821"/>
    </source>
</evidence>
<keyword evidence="5 6" id="KW-0472">Membrane</keyword>
<feature type="transmembrane region" description="Helical" evidence="6">
    <location>
        <begin position="406"/>
        <end position="426"/>
    </location>
</feature>
<dbReference type="AlphaFoldDB" id="A0A2G5CEX8"/>
<feature type="transmembrane region" description="Helical" evidence="6">
    <location>
        <begin position="300"/>
        <end position="321"/>
    </location>
</feature>
<dbReference type="GO" id="GO:0016020">
    <property type="term" value="C:membrane"/>
    <property type="evidence" value="ECO:0007669"/>
    <property type="project" value="UniProtKB-SubCell"/>
</dbReference>
<dbReference type="NCBIfam" id="NF037981">
    <property type="entry name" value="NCS2_1"/>
    <property type="match status" value="1"/>
</dbReference>
<protein>
    <submittedName>
        <fullName evidence="7">Uncharacterized protein</fullName>
    </submittedName>
</protein>
<evidence type="ECO:0000256" key="4">
    <source>
        <dbReference type="ARBA" id="ARBA00022989"/>
    </source>
</evidence>
<evidence type="ECO:0000313" key="7">
    <source>
        <dbReference type="EMBL" id="PIA29397.1"/>
    </source>
</evidence>
<proteinExistence type="inferred from homology"/>
<feature type="transmembrane region" description="Helical" evidence="6">
    <location>
        <begin position="236"/>
        <end position="257"/>
    </location>
</feature>
<gene>
    <name evidence="7" type="ORF">AQUCO_06000042v1</name>
</gene>
<accession>A0A2G5CEX8</accession>
<dbReference type="FunCoup" id="A0A2G5CEX8">
    <property type="interactions" value="450"/>
</dbReference>
<dbReference type="Proteomes" id="UP000230069">
    <property type="component" value="Unassembled WGS sequence"/>
</dbReference>
<keyword evidence="3 6" id="KW-0812">Transmembrane</keyword>
<dbReference type="Pfam" id="PF00860">
    <property type="entry name" value="Xan_ur_permease"/>
    <property type="match status" value="1"/>
</dbReference>
<feature type="transmembrane region" description="Helical" evidence="6">
    <location>
        <begin position="378"/>
        <end position="400"/>
    </location>
</feature>
<feature type="transmembrane region" description="Helical" evidence="6">
    <location>
        <begin position="438"/>
        <end position="459"/>
    </location>
</feature>
<feature type="transmembrane region" description="Helical" evidence="6">
    <location>
        <begin position="192"/>
        <end position="216"/>
    </location>
</feature>
<dbReference type="InParanoid" id="A0A2G5CEX8"/>
<evidence type="ECO:0000256" key="1">
    <source>
        <dbReference type="ARBA" id="ARBA00004141"/>
    </source>
</evidence>
<dbReference type="OrthoDB" id="1641903at2759"/>
<dbReference type="InterPro" id="IPR006043">
    <property type="entry name" value="NCS2"/>
</dbReference>
<keyword evidence="4 6" id="KW-1133">Transmembrane helix</keyword>
<sequence>MGKGKGSGGGGGGGGGGGVLSKPDIFQPHPVKDQLPGVDFCVTSPPNWPEAIFLGFQHYVVSLGTCVIVATILVPQMGGGDKEKAEVIQTILFVAGLNTLLQSIFGTRLPAVIGPSRTYLLPTLSIIFATRYNFIADPHQRFLRTMRGIQGALIISSFFQMIVGFLGFWRTVVWLLSPLSAVPLITLVGLGLYQYGFPVVASCIEVGLPELVLLVIISQYIPRMLKSRRAVFERFAVLLSVAIVWAYAAILTVSGAYNNRSTMTQLSCRTDRSGLLTAAPWIKVPYPFQWGRPTFQAGEGFAMMAASFIALIESTGTFMAVSRLGSATHIPPSVLSRGIGWQGMGLFLDGLFGTANGSTASVENAGLLGLTRAGSRRVVQIAAGFMLFFSVIGKFGALFASIPFPIVAALYCVLFAYTASAGIGLLQFCNLNSFRTKFILGFSLFMGFSVPHYFNVYFLTSGRYPVHTGSTWFNDVINVIFLSNATVGVLVAVILDCTLDFGDSVVRRDCGDHWWEKFRYYKTDTRSEEFYSLPYSLNKYFPSV</sequence>
<comment type="subcellular location">
    <subcellularLocation>
        <location evidence="1">Membrane</location>
        <topology evidence="1">Multi-pass membrane protein</topology>
    </subcellularLocation>
</comment>
<dbReference type="STRING" id="218851.A0A2G5CEX8"/>
<evidence type="ECO:0000256" key="5">
    <source>
        <dbReference type="ARBA" id="ARBA00023136"/>
    </source>
</evidence>
<dbReference type="PANTHER" id="PTHR11119">
    <property type="entry name" value="XANTHINE-URACIL / VITAMIN C PERMEASE FAMILY MEMBER"/>
    <property type="match status" value="1"/>
</dbReference>
<feature type="transmembrane region" description="Helical" evidence="6">
    <location>
        <begin position="56"/>
        <end position="75"/>
    </location>
</feature>
<reference evidence="7 8" key="1">
    <citation type="submission" date="2017-09" db="EMBL/GenBank/DDBJ databases">
        <title>WGS assembly of Aquilegia coerulea Goldsmith.</title>
        <authorList>
            <person name="Hodges S."/>
            <person name="Kramer E."/>
            <person name="Nordborg M."/>
            <person name="Tomkins J."/>
            <person name="Borevitz J."/>
            <person name="Derieg N."/>
            <person name="Yan J."/>
            <person name="Mihaltcheva S."/>
            <person name="Hayes R.D."/>
            <person name="Rokhsar D."/>
        </authorList>
    </citation>
    <scope>NUCLEOTIDE SEQUENCE [LARGE SCALE GENOMIC DNA]</scope>
    <source>
        <strain evidence="8">cv. Goldsmith</strain>
    </source>
</reference>
<organism evidence="7 8">
    <name type="scientific">Aquilegia coerulea</name>
    <name type="common">Rocky mountain columbine</name>
    <dbReference type="NCBI Taxonomy" id="218851"/>
    <lineage>
        <taxon>Eukaryota</taxon>
        <taxon>Viridiplantae</taxon>
        <taxon>Streptophyta</taxon>
        <taxon>Embryophyta</taxon>
        <taxon>Tracheophyta</taxon>
        <taxon>Spermatophyta</taxon>
        <taxon>Magnoliopsida</taxon>
        <taxon>Ranunculales</taxon>
        <taxon>Ranunculaceae</taxon>
        <taxon>Thalictroideae</taxon>
        <taxon>Aquilegia</taxon>
    </lineage>
</organism>
<evidence type="ECO:0000313" key="8">
    <source>
        <dbReference type="Proteomes" id="UP000230069"/>
    </source>
</evidence>
<name>A0A2G5CEX8_AQUCA</name>
<dbReference type="EMBL" id="KZ305077">
    <property type="protein sequence ID" value="PIA29397.1"/>
    <property type="molecule type" value="Genomic_DNA"/>
</dbReference>
<evidence type="ECO:0000256" key="6">
    <source>
        <dbReference type="SAM" id="Phobius"/>
    </source>
</evidence>
<evidence type="ECO:0000256" key="3">
    <source>
        <dbReference type="ARBA" id="ARBA00022692"/>
    </source>
</evidence>
<feature type="transmembrane region" description="Helical" evidence="6">
    <location>
        <begin position="148"/>
        <end position="172"/>
    </location>
</feature>
<dbReference type="GO" id="GO:0022857">
    <property type="term" value="F:transmembrane transporter activity"/>
    <property type="evidence" value="ECO:0007669"/>
    <property type="project" value="InterPro"/>
</dbReference>
<keyword evidence="8" id="KW-1185">Reference proteome</keyword>
<feature type="transmembrane region" description="Helical" evidence="6">
    <location>
        <begin position="479"/>
        <end position="499"/>
    </location>
</feature>